<evidence type="ECO:0000313" key="1">
    <source>
        <dbReference type="EMBL" id="GIY10924.1"/>
    </source>
</evidence>
<dbReference type="AlphaFoldDB" id="A0AAV4QNN1"/>
<evidence type="ECO:0000313" key="2">
    <source>
        <dbReference type="Proteomes" id="UP001054837"/>
    </source>
</evidence>
<proteinExistence type="predicted"/>
<keyword evidence="2" id="KW-1185">Reference proteome</keyword>
<protein>
    <submittedName>
        <fullName evidence="1">Uncharacterized protein</fullName>
    </submittedName>
</protein>
<dbReference type="Proteomes" id="UP001054837">
    <property type="component" value="Unassembled WGS sequence"/>
</dbReference>
<accession>A0AAV4QNN1</accession>
<gene>
    <name evidence="1" type="ORF">CDAR_561751</name>
</gene>
<sequence length="386" mass="44546">MDLSRCEMCNSTITNFVNHRCFYNEYSYQVTGFENLDYIFGNNPQEIPATISHSAEGADVNSSAFMNRTTTLQSSTFPQSTDRERHWDVNSTADCTSGVENPAMAFFTEADTRLLNPVQEPCINNIELMQHDPNLSFYNQLPSNSRGLEDPSNYLTIYNPTNEYYNVPMNMQSGQSAMQDCEISHFQDKEYDAIAIARKLDRREKNKSFASDLNCTSINAKYHRNPHTENEYNHTRALKHASTRTNTVMRKERYDEFLNIQNSAYHNIENIDSIPDSGKGMLYSRQGMNEIPHYSYKSRGQFADQIKFKNVFQCHFCGSYQRNLKGQELPVNSRNVSFKCNECIETLKFKEKIEPCPNLAEDCRFLAIISNLLIKLSIKNFMRSTD</sequence>
<dbReference type="EMBL" id="BPLQ01004823">
    <property type="protein sequence ID" value="GIY10924.1"/>
    <property type="molecule type" value="Genomic_DNA"/>
</dbReference>
<organism evidence="1 2">
    <name type="scientific">Caerostris darwini</name>
    <dbReference type="NCBI Taxonomy" id="1538125"/>
    <lineage>
        <taxon>Eukaryota</taxon>
        <taxon>Metazoa</taxon>
        <taxon>Ecdysozoa</taxon>
        <taxon>Arthropoda</taxon>
        <taxon>Chelicerata</taxon>
        <taxon>Arachnida</taxon>
        <taxon>Araneae</taxon>
        <taxon>Araneomorphae</taxon>
        <taxon>Entelegynae</taxon>
        <taxon>Araneoidea</taxon>
        <taxon>Araneidae</taxon>
        <taxon>Caerostris</taxon>
    </lineage>
</organism>
<comment type="caution">
    <text evidence="1">The sequence shown here is derived from an EMBL/GenBank/DDBJ whole genome shotgun (WGS) entry which is preliminary data.</text>
</comment>
<reference evidence="1 2" key="1">
    <citation type="submission" date="2021-06" db="EMBL/GenBank/DDBJ databases">
        <title>Caerostris darwini draft genome.</title>
        <authorList>
            <person name="Kono N."/>
            <person name="Arakawa K."/>
        </authorList>
    </citation>
    <scope>NUCLEOTIDE SEQUENCE [LARGE SCALE GENOMIC DNA]</scope>
</reference>
<name>A0AAV4QNN1_9ARAC</name>